<gene>
    <name evidence="1" type="ORF">K432DRAFT_445801</name>
</gene>
<dbReference type="PANTHER" id="PTHR24148">
    <property type="entry name" value="ANKYRIN REPEAT DOMAIN-CONTAINING PROTEIN 39 HOMOLOG-RELATED"/>
    <property type="match status" value="1"/>
</dbReference>
<dbReference type="InterPro" id="IPR052895">
    <property type="entry name" value="HetReg/Transcr_Mod"/>
</dbReference>
<dbReference type="PANTHER" id="PTHR24148:SF82">
    <property type="entry name" value="HETEROKARYON INCOMPATIBILITY DOMAIN-CONTAINING PROTEIN"/>
    <property type="match status" value="1"/>
</dbReference>
<protein>
    <recommendedName>
        <fullName evidence="3">Heterokaryon incompatibility domain-containing protein</fullName>
    </recommendedName>
</protein>
<keyword evidence="2" id="KW-1185">Reference proteome</keyword>
<dbReference type="EMBL" id="KV745182">
    <property type="protein sequence ID" value="OCK76758.1"/>
    <property type="molecule type" value="Genomic_DNA"/>
</dbReference>
<name>A0A8E2JBW5_9PEZI</name>
<dbReference type="Proteomes" id="UP000250266">
    <property type="component" value="Unassembled WGS sequence"/>
</dbReference>
<dbReference type="OrthoDB" id="5416609at2759"/>
<evidence type="ECO:0000313" key="2">
    <source>
        <dbReference type="Proteomes" id="UP000250266"/>
    </source>
</evidence>
<evidence type="ECO:0008006" key="3">
    <source>
        <dbReference type="Google" id="ProtNLM"/>
    </source>
</evidence>
<proteinExistence type="predicted"/>
<accession>A0A8E2JBW5</accession>
<evidence type="ECO:0000313" key="1">
    <source>
        <dbReference type="EMBL" id="OCK76758.1"/>
    </source>
</evidence>
<dbReference type="AlphaFoldDB" id="A0A8E2JBW5"/>
<sequence length="539" mass="61106">MSYDHLRTLNVLIIIEGVITRWKPFATSHYLTIPPGRIFASSISFQVLEKIKSDIIFAKSKYPTTYHMKHSLTAGGNLRSDASLYVMSRGLRLQKAYITLYFIYGWGTKHECCGPMRFALISPTTWRRANRLSLCERSISVRVVDIWLGEEGDGSQVLLEFVPILDRAQEMYNVMGDHRSILEMPTKDREKYGIPSTFDLRYWALFKVATRPWFERVWIIQEVSVASSAVIYCGEWTFPWTTFIEAIEWAAELGLTTIYNVDDRNNERVLRWMQAKVALGVPQKLLTLLLRHRQASATDQRDKIFALLGLACDSDVVEVDYRKSVEEVYREFTVNILNDGQDLDILGAAHLHVGDGLTKLPSWTPDWSVGNSIIISLHCEHWNGNLLLPSSASGSSISHPQFKENNSILGITGHLFDEIVAVGPAMVLGNPVGANPQDGSIYENWSRSTETWGILSEWENICDARSAKRYVTGENILDAYWKTLCVGIFPEGDFEAGKRAFTSWYNQRRYTKAGWVEPELPQMAIQSPVPRHGSGCFCA</sequence>
<reference evidence="1 2" key="1">
    <citation type="journal article" date="2016" name="Nat. Commun.">
        <title>Ectomycorrhizal ecology is imprinted in the genome of the dominant symbiotic fungus Cenococcum geophilum.</title>
        <authorList>
            <consortium name="DOE Joint Genome Institute"/>
            <person name="Peter M."/>
            <person name="Kohler A."/>
            <person name="Ohm R.A."/>
            <person name="Kuo A."/>
            <person name="Krutzmann J."/>
            <person name="Morin E."/>
            <person name="Arend M."/>
            <person name="Barry K.W."/>
            <person name="Binder M."/>
            <person name="Choi C."/>
            <person name="Clum A."/>
            <person name="Copeland A."/>
            <person name="Grisel N."/>
            <person name="Haridas S."/>
            <person name="Kipfer T."/>
            <person name="LaButti K."/>
            <person name="Lindquist E."/>
            <person name="Lipzen A."/>
            <person name="Maire R."/>
            <person name="Meier B."/>
            <person name="Mihaltcheva S."/>
            <person name="Molinier V."/>
            <person name="Murat C."/>
            <person name="Poggeler S."/>
            <person name="Quandt C.A."/>
            <person name="Sperisen C."/>
            <person name="Tritt A."/>
            <person name="Tisserant E."/>
            <person name="Crous P.W."/>
            <person name="Henrissat B."/>
            <person name="Nehls U."/>
            <person name="Egli S."/>
            <person name="Spatafora J.W."/>
            <person name="Grigoriev I.V."/>
            <person name="Martin F.M."/>
        </authorList>
    </citation>
    <scope>NUCLEOTIDE SEQUENCE [LARGE SCALE GENOMIC DNA]</scope>
    <source>
        <strain evidence="1 2">CBS 459.81</strain>
    </source>
</reference>
<organism evidence="1 2">
    <name type="scientific">Lepidopterella palustris CBS 459.81</name>
    <dbReference type="NCBI Taxonomy" id="1314670"/>
    <lineage>
        <taxon>Eukaryota</taxon>
        <taxon>Fungi</taxon>
        <taxon>Dikarya</taxon>
        <taxon>Ascomycota</taxon>
        <taxon>Pezizomycotina</taxon>
        <taxon>Dothideomycetes</taxon>
        <taxon>Pleosporomycetidae</taxon>
        <taxon>Mytilinidiales</taxon>
        <taxon>Argynnaceae</taxon>
        <taxon>Lepidopterella</taxon>
    </lineage>
</organism>